<evidence type="ECO:0000313" key="1">
    <source>
        <dbReference type="EMBL" id="GIJ74824.1"/>
    </source>
</evidence>
<dbReference type="Gene3D" id="3.40.50.300">
    <property type="entry name" value="P-loop containing nucleotide triphosphate hydrolases"/>
    <property type="match status" value="1"/>
</dbReference>
<evidence type="ECO:0000313" key="2">
    <source>
        <dbReference type="Proteomes" id="UP000635606"/>
    </source>
</evidence>
<dbReference type="InterPro" id="IPR027417">
    <property type="entry name" value="P-loop_NTPase"/>
</dbReference>
<sequence length="1236" mass="134055">MAAGAANSRASWFMLNQRAQTLRPMNLRGGGPSVRSNISAVRLGAGGDGLLITVVDTQAPALRPLHVQHERFGLILAAPQLEPWAADHDGPRPADLAGDPAGRLTVFGPGGQAVVAQHALTVGDAAEGGRIELRLADGRGNPVVAGRWRLELRRGGRHLTIDQWAAATTGDAATMLAHTLARADALGDLMPQWPALTMIDPAPPRRATVEAWFAFHKRQLKLSELTIPQTNPYRSPVMLVGFRSSAPPHILVCETTHGWFDAAEVPTDTGTAVRGAGFLDCVTSATAHAAAERLLSVLGESEVLITVVDVCPTPGVETPPEPVFRHDLVGGLAAAVELRDDVPVVSEPIVERVNGGFSIRGQSGAFLGGGTEEAGPALLIGVAHPSGRRYVIEYLLPLPGGDLLHDLLQTLGQLLRELGFHDALGLDFGPVPALELVPGGEPADVAARDTFTSQERTLERARMLLPTEAEDGDPASRAALQFALDDLVQSALRDPDEHSRISRLLRVYRVPFDDLLAFRQGRLVLSLIVAELCVEAAFPVVSPSAGPGETAELRHLTASLFAARPAVDVFTDALTSFMRAQVTDHARTRARAVSRVLNLVNEWLVGRQNRPHHSRMTLDARGLTGPQLLRLHELLRRAPWLAWYVMNRTGPRRFRIRLDHAALLEVLGLTRPRTRYVPGENSAKSNPGNWRSVVGQLDLSELLDRYVIDAQVAERLADEPRLLDDLARACEAMYHLPWQARRAVQSLTELGPLADELDGLAGRGAEQRTGSLADVAVVVDAPGGELPPRVCLVNAEGTRRCQVLLGENARFTLAEYAVGVPDAAFYMSAPFALPGTDAQLTLGDGVEERTVELKPRTGLDGGSGSDSEWVDLTLFRGRHEQLTQILGTMHPSATVRAPVAVFGPRGAGKTTLAVHACRQGMSRGWLRGFMKVDLFVDPVDAEGDAYLESLAHVLIDKAGSELDLSIARPVADPATALDQIDLAAAGRPVGIILDEFDRLLSHGADSPLQRLAVRLGHKRWRNLAVIATVQRFYRNAAELETWELIGCPADLSWRDGITYFGPPLLAVEEGVRVIDELRAPVVLPIAFRDFVHRRLGLRPFLWGRLRRRIESGLLMSGGYAVADPAELDRIIDGFIDDVQYLGQPLQESDGVSVSEARRRDLFTAGEKRILACFATSQRKRLSVEEAVRVGGALAVRELQERAYARVADGQLQLAVPLFGEYLRAHALDFEEYVVPA</sequence>
<dbReference type="EMBL" id="BOPH01000145">
    <property type="protein sequence ID" value="GIJ74824.1"/>
    <property type="molecule type" value="Genomic_DNA"/>
</dbReference>
<name>A0A8J4A315_9ACTN</name>
<keyword evidence="2" id="KW-1185">Reference proteome</keyword>
<reference evidence="1" key="1">
    <citation type="submission" date="2021-01" db="EMBL/GenBank/DDBJ databases">
        <title>Whole genome shotgun sequence of Virgisporangium ochraceum NBRC 16418.</title>
        <authorList>
            <person name="Komaki H."/>
            <person name="Tamura T."/>
        </authorList>
    </citation>
    <scope>NUCLEOTIDE SEQUENCE</scope>
    <source>
        <strain evidence="1">NBRC 16418</strain>
    </source>
</reference>
<dbReference type="Proteomes" id="UP000635606">
    <property type="component" value="Unassembled WGS sequence"/>
</dbReference>
<organism evidence="1 2">
    <name type="scientific">Virgisporangium ochraceum</name>
    <dbReference type="NCBI Taxonomy" id="65505"/>
    <lineage>
        <taxon>Bacteria</taxon>
        <taxon>Bacillati</taxon>
        <taxon>Actinomycetota</taxon>
        <taxon>Actinomycetes</taxon>
        <taxon>Micromonosporales</taxon>
        <taxon>Micromonosporaceae</taxon>
        <taxon>Virgisporangium</taxon>
    </lineage>
</organism>
<accession>A0A8J4A315</accession>
<dbReference type="SUPFAM" id="SSF52540">
    <property type="entry name" value="P-loop containing nucleoside triphosphate hydrolases"/>
    <property type="match status" value="1"/>
</dbReference>
<protein>
    <submittedName>
        <fullName evidence="1">Uncharacterized protein</fullName>
    </submittedName>
</protein>
<proteinExistence type="predicted"/>
<dbReference type="AlphaFoldDB" id="A0A8J4A315"/>
<comment type="caution">
    <text evidence="1">The sequence shown here is derived from an EMBL/GenBank/DDBJ whole genome shotgun (WGS) entry which is preliminary data.</text>
</comment>
<dbReference type="RefSeq" id="WP_239161043.1">
    <property type="nucleotide sequence ID" value="NZ_BOPH01000145.1"/>
</dbReference>
<gene>
    <name evidence="1" type="ORF">Voc01_097410</name>
</gene>